<protein>
    <submittedName>
        <fullName evidence="8">Poly [ADP-ribose] polymerase 9</fullName>
    </submittedName>
</protein>
<evidence type="ECO:0000313" key="8">
    <source>
        <dbReference type="EMBL" id="TWW80511.1"/>
    </source>
</evidence>
<proteinExistence type="predicted"/>
<dbReference type="SUPFAM" id="SSF56399">
    <property type="entry name" value="ADP-ribosylation"/>
    <property type="match status" value="1"/>
</dbReference>
<dbReference type="GO" id="GO:0003714">
    <property type="term" value="F:transcription corepressor activity"/>
    <property type="evidence" value="ECO:0007669"/>
    <property type="project" value="TreeGrafter"/>
</dbReference>
<evidence type="ECO:0000313" key="9">
    <source>
        <dbReference type="Proteomes" id="UP000324091"/>
    </source>
</evidence>
<dbReference type="GO" id="GO:0060335">
    <property type="term" value="P:positive regulation of type II interferon-mediated signaling pathway"/>
    <property type="evidence" value="ECO:0007669"/>
    <property type="project" value="TreeGrafter"/>
</dbReference>
<dbReference type="Pfam" id="PF01661">
    <property type="entry name" value="Macro"/>
    <property type="match status" value="2"/>
</dbReference>
<dbReference type="CDD" id="cd02907">
    <property type="entry name" value="Macro_Af1521_BAL-like"/>
    <property type="match status" value="1"/>
</dbReference>
<feature type="non-terminal residue" evidence="8">
    <location>
        <position position="1"/>
    </location>
</feature>
<keyword evidence="4" id="KW-0520">NAD</keyword>
<keyword evidence="2" id="KW-0328">Glycosyltransferase</keyword>
<dbReference type="AlphaFoldDB" id="A0A5C6PNV3"/>
<dbReference type="PANTHER" id="PTHR14453">
    <property type="entry name" value="PARP/ZINC FINGER CCCH TYPE DOMAIN CONTAINING PROTEIN"/>
    <property type="match status" value="1"/>
</dbReference>
<dbReference type="InterPro" id="IPR043472">
    <property type="entry name" value="Macro_dom-like"/>
</dbReference>
<evidence type="ECO:0000256" key="2">
    <source>
        <dbReference type="ARBA" id="ARBA00022676"/>
    </source>
</evidence>
<evidence type="ECO:0000256" key="4">
    <source>
        <dbReference type="ARBA" id="ARBA00023027"/>
    </source>
</evidence>
<dbReference type="SUPFAM" id="SSF52949">
    <property type="entry name" value="Macro domain-like"/>
    <property type="match status" value="2"/>
</dbReference>
<dbReference type="InterPro" id="IPR002589">
    <property type="entry name" value="Macro_dom"/>
</dbReference>
<dbReference type="GO" id="GO:0044389">
    <property type="term" value="F:ubiquitin-like protein ligase binding"/>
    <property type="evidence" value="ECO:0007669"/>
    <property type="project" value="TreeGrafter"/>
</dbReference>
<dbReference type="GO" id="GO:1990404">
    <property type="term" value="F:NAD+-protein mono-ADP-ribosyltransferase activity"/>
    <property type="evidence" value="ECO:0007669"/>
    <property type="project" value="TreeGrafter"/>
</dbReference>
<name>A0A5C6PNV3_9TELE</name>
<dbReference type="GO" id="GO:0003950">
    <property type="term" value="F:NAD+ poly-ADP-ribosyltransferase activity"/>
    <property type="evidence" value="ECO:0007669"/>
    <property type="project" value="TreeGrafter"/>
</dbReference>
<feature type="domain" description="Macro" evidence="7">
    <location>
        <begin position="270"/>
        <end position="448"/>
    </location>
</feature>
<comment type="subcellular location">
    <subcellularLocation>
        <location evidence="1">Nucleus</location>
    </subcellularLocation>
</comment>
<dbReference type="EMBL" id="RHFK02000001">
    <property type="protein sequence ID" value="TWW80511.1"/>
    <property type="molecule type" value="Genomic_DNA"/>
</dbReference>
<evidence type="ECO:0000259" key="7">
    <source>
        <dbReference type="PROSITE" id="PS51154"/>
    </source>
</evidence>
<dbReference type="Gene3D" id="3.90.228.10">
    <property type="match status" value="1"/>
</dbReference>
<keyword evidence="9" id="KW-1185">Reference proteome</keyword>
<dbReference type="GO" id="GO:0005634">
    <property type="term" value="C:nucleus"/>
    <property type="evidence" value="ECO:0007669"/>
    <property type="project" value="UniProtKB-SubCell"/>
</dbReference>
<evidence type="ECO:0000256" key="6">
    <source>
        <dbReference type="SAM" id="MobiDB-lite"/>
    </source>
</evidence>
<dbReference type="Proteomes" id="UP000324091">
    <property type="component" value="Chromosome 1"/>
</dbReference>
<dbReference type="SMART" id="SM00506">
    <property type="entry name" value="A1pp"/>
    <property type="match status" value="2"/>
</dbReference>
<dbReference type="GO" id="GO:0070212">
    <property type="term" value="P:protein poly-ADP-ribosylation"/>
    <property type="evidence" value="ECO:0007669"/>
    <property type="project" value="TreeGrafter"/>
</dbReference>
<feature type="region of interest" description="Disordered" evidence="6">
    <location>
        <begin position="452"/>
        <end position="479"/>
    </location>
</feature>
<comment type="caution">
    <text evidence="8">The sequence shown here is derived from an EMBL/GenBank/DDBJ whole genome shotgun (WGS) entry which is preliminary data.</text>
</comment>
<dbReference type="PANTHER" id="PTHR14453:SF70">
    <property type="entry name" value="PROTEIN MONO-ADP-RIBOSYLTRANSFERASE PARP9"/>
    <property type="match status" value="1"/>
</dbReference>
<dbReference type="PROSITE" id="PS51154">
    <property type="entry name" value="MACRO"/>
    <property type="match status" value="2"/>
</dbReference>
<accession>A0A5C6PNV3</accession>
<keyword evidence="5" id="KW-0539">Nucleus</keyword>
<dbReference type="InterPro" id="IPR052056">
    <property type="entry name" value="Mono-ARTD/PARP"/>
</dbReference>
<dbReference type="GO" id="GO:0010629">
    <property type="term" value="P:negative regulation of gene expression"/>
    <property type="evidence" value="ECO:0007669"/>
    <property type="project" value="TreeGrafter"/>
</dbReference>
<reference evidence="8 9" key="1">
    <citation type="submission" date="2019-04" db="EMBL/GenBank/DDBJ databases">
        <title>Chromosome genome assembly for Takifugu flavidus.</title>
        <authorList>
            <person name="Xiao S."/>
        </authorList>
    </citation>
    <scope>NUCLEOTIDE SEQUENCE [LARGE SCALE GENOMIC DNA]</scope>
    <source>
        <strain evidence="8">HTHZ2018</strain>
        <tissue evidence="8">Muscle</tissue>
    </source>
</reference>
<evidence type="ECO:0000256" key="3">
    <source>
        <dbReference type="ARBA" id="ARBA00022679"/>
    </source>
</evidence>
<dbReference type="GO" id="GO:0005737">
    <property type="term" value="C:cytoplasm"/>
    <property type="evidence" value="ECO:0007669"/>
    <property type="project" value="TreeGrafter"/>
</dbReference>
<gene>
    <name evidence="8" type="ORF">D4764_01G0003260</name>
</gene>
<sequence>SLPNMASPFDILLDGPSFTIWKSCELFLNDILQSKFGCVAIVSGTASEGYRSVMPIKKPAPVSEKRFEALVSGVKVSVHKADLSNFPVDAVVNAANEGLQHFGGIALALSKAGGPQIQEDSDEYVRKFGVLKTGEAIALPAGLLPCKVIIHAVGPKISRHSPPNFHHPAQLLESAVLNSLRTAEECCLKSVALPAISSGLFGYPLPRCADSIVRTVRCFCEKSQVKYLKEILLVNIDDRTVTEMEKACKRIFSTHSASSSAGNKTAKTYHSSTHTVQLGTVRLTLKQGQIEEQQTDVIVNTTDKDCWNSGQISQAILKKAGPKMEEELKSTRVANGSIITTGPYNLHCTEVYHALCISKFNHKAHQILSNAVSECLQSAAAKSHQSISFPAIGTGGLNFERDEVAQIMTTAVLEFAKNSSKKMEVYFVIYPSDHNTFKAFEDRMRSLQLETLNPPPTKAVTEQQDDGMGDSTAKLSVSGSSEESRQEAYAWLSDILIHPRVMREIQNNFITHFGEEEYLQLTKIIRQNNVAIEEFLNQGVARLILNGDFIVNVAVACLAVENMLCKIQKDFVNEEAKLLSSYTNTNLQYERREIPNPRSHFLATTFWSAGLEIVKIESVENPTLRMIFDLKKNQMKSFTTGRMLQRIPAHFCDMVSHIGFQAEFAPPDEPAQGQGIYFTGKVSTAMNIWSQAVSEYIYFVEADVLTGKSAPGKPDLILPPPVDVDPLVRYDSLSGGGDISVIFTGYQALPLHIITCKKT</sequence>
<dbReference type="Gene3D" id="3.40.220.10">
    <property type="entry name" value="Leucine Aminopeptidase, subunit E, domain 1"/>
    <property type="match status" value="2"/>
</dbReference>
<keyword evidence="3" id="KW-0808">Transferase</keyword>
<feature type="domain" description="Macro" evidence="7">
    <location>
        <begin position="63"/>
        <end position="252"/>
    </location>
</feature>
<evidence type="ECO:0000256" key="5">
    <source>
        <dbReference type="ARBA" id="ARBA00023242"/>
    </source>
</evidence>
<evidence type="ECO:0000256" key="1">
    <source>
        <dbReference type="ARBA" id="ARBA00004123"/>
    </source>
</evidence>
<organism evidence="8 9">
    <name type="scientific">Takifugu flavidus</name>
    <name type="common">sansaifugu</name>
    <dbReference type="NCBI Taxonomy" id="433684"/>
    <lineage>
        <taxon>Eukaryota</taxon>
        <taxon>Metazoa</taxon>
        <taxon>Chordata</taxon>
        <taxon>Craniata</taxon>
        <taxon>Vertebrata</taxon>
        <taxon>Euteleostomi</taxon>
        <taxon>Actinopterygii</taxon>
        <taxon>Neopterygii</taxon>
        <taxon>Teleostei</taxon>
        <taxon>Neoteleostei</taxon>
        <taxon>Acanthomorphata</taxon>
        <taxon>Eupercaria</taxon>
        <taxon>Tetraodontiformes</taxon>
        <taxon>Tetradontoidea</taxon>
        <taxon>Tetraodontidae</taxon>
        <taxon>Takifugu</taxon>
    </lineage>
</organism>